<dbReference type="RefSeq" id="WP_165613576.1">
    <property type="nucleotide sequence ID" value="NZ_FOOX01000013.1"/>
</dbReference>
<dbReference type="Pfam" id="PF09551">
    <property type="entry name" value="Spore_II_R"/>
    <property type="match status" value="1"/>
</dbReference>
<evidence type="ECO:0000313" key="3">
    <source>
        <dbReference type="Proteomes" id="UP000199337"/>
    </source>
</evidence>
<dbReference type="STRING" id="341036.SAMN05660649_03469"/>
<keyword evidence="1" id="KW-0732">Signal</keyword>
<dbReference type="PROSITE" id="PS51257">
    <property type="entry name" value="PROKAR_LIPOPROTEIN"/>
    <property type="match status" value="1"/>
</dbReference>
<sequence>MRKLKHIALLLILMTAASCAFISYIRCNTVPSGLIRLHVIANSNTFYDQQLKYQVKDRIVLATRDDFGKANSIEEARAIADSSAEKIAMAAADEIKRQGFNYPVKVVRGTFQFPAKTYTIEKESGQVSQLTLPPGKYEAVRVIIGDGQGANWWCVLYPPLCFVDLAKSTPSASIAAATAAEKQAAEQYDNVKPKIEYKIKAAELFSSLFHKD</sequence>
<gene>
    <name evidence="2" type="ORF">SAMN05660649_03469</name>
</gene>
<dbReference type="InterPro" id="IPR014202">
    <property type="entry name" value="Spore_II_R"/>
</dbReference>
<dbReference type="Proteomes" id="UP000199337">
    <property type="component" value="Unassembled WGS sequence"/>
</dbReference>
<dbReference type="AlphaFoldDB" id="A0A1I2WF10"/>
<evidence type="ECO:0000313" key="2">
    <source>
        <dbReference type="EMBL" id="SFG99920.1"/>
    </source>
</evidence>
<protein>
    <submittedName>
        <fullName evidence="2">Stage II sporulation protein R</fullName>
    </submittedName>
</protein>
<dbReference type="EMBL" id="FOOX01000013">
    <property type="protein sequence ID" value="SFG99920.1"/>
    <property type="molecule type" value="Genomic_DNA"/>
</dbReference>
<accession>A0A1I2WF10</accession>
<reference evidence="3" key="1">
    <citation type="submission" date="2016-10" db="EMBL/GenBank/DDBJ databases">
        <authorList>
            <person name="Varghese N."/>
            <person name="Submissions S."/>
        </authorList>
    </citation>
    <scope>NUCLEOTIDE SEQUENCE [LARGE SCALE GENOMIC DNA]</scope>
    <source>
        <strain evidence="3">DSM 17038</strain>
    </source>
</reference>
<evidence type="ECO:0000256" key="1">
    <source>
        <dbReference type="SAM" id="SignalP"/>
    </source>
</evidence>
<organism evidence="2 3">
    <name type="scientific">Desulfotruncus arcticus DSM 17038</name>
    <dbReference type="NCBI Taxonomy" id="1121424"/>
    <lineage>
        <taxon>Bacteria</taxon>
        <taxon>Bacillati</taxon>
        <taxon>Bacillota</taxon>
        <taxon>Clostridia</taxon>
        <taxon>Eubacteriales</taxon>
        <taxon>Desulfallaceae</taxon>
        <taxon>Desulfotruncus</taxon>
    </lineage>
</organism>
<proteinExistence type="predicted"/>
<keyword evidence="3" id="KW-1185">Reference proteome</keyword>
<feature type="chain" id="PRO_5038707961" evidence="1">
    <location>
        <begin position="21"/>
        <end position="212"/>
    </location>
</feature>
<feature type="signal peptide" evidence="1">
    <location>
        <begin position="1"/>
        <end position="20"/>
    </location>
</feature>
<name>A0A1I2WF10_9FIRM</name>